<evidence type="ECO:0000256" key="5">
    <source>
        <dbReference type="ARBA" id="ARBA00023015"/>
    </source>
</evidence>
<dbReference type="GO" id="GO:0043565">
    <property type="term" value="F:sequence-specific DNA binding"/>
    <property type="evidence" value="ECO:0007669"/>
    <property type="project" value="InterPro"/>
</dbReference>
<keyword evidence="4" id="KW-0902">Two-component regulatory system</keyword>
<dbReference type="Proteomes" id="UP000029278">
    <property type="component" value="Unassembled WGS sequence"/>
</dbReference>
<dbReference type="PROSITE" id="PS00041">
    <property type="entry name" value="HTH_ARAC_FAMILY_1"/>
    <property type="match status" value="1"/>
</dbReference>
<evidence type="ECO:0000256" key="4">
    <source>
        <dbReference type="ARBA" id="ARBA00023012"/>
    </source>
</evidence>
<evidence type="ECO:0000259" key="9">
    <source>
        <dbReference type="PROSITE" id="PS01124"/>
    </source>
</evidence>
<dbReference type="HOGENOM" id="CLU_000445_5_0_9"/>
<proteinExistence type="predicted"/>
<keyword evidence="6" id="KW-0238">DNA-binding</keyword>
<evidence type="ECO:0000256" key="8">
    <source>
        <dbReference type="PROSITE-ProRule" id="PRU00169"/>
    </source>
</evidence>
<dbReference type="CDD" id="cd17536">
    <property type="entry name" value="REC_YesN-like"/>
    <property type="match status" value="1"/>
</dbReference>
<dbReference type="AlphaFoldDB" id="A0A090ZG18"/>
<dbReference type="GO" id="GO:0005737">
    <property type="term" value="C:cytoplasm"/>
    <property type="evidence" value="ECO:0007669"/>
    <property type="project" value="UniProtKB-SubCell"/>
</dbReference>
<sequence>MYSVIIVDDELFVRKGLIEMIDWESSGFKVIDESDNGEDALAIIQAKKPDLVVTDIRMPVLDGLELIEAASKLQLETEFVIISGHNDFRYAQQAVRFGVQDYVLKPIDPDDIQQALVKLRDKLSAKQRLRDQNRRQMGEKLIETLLRDEIDETALDEWGQVSFFADAKAFSYILLEVNNVVPWKNAVCPARDRLMEAIRETVQELGAAASPPIVYEHRRTYGFIVPDTYLIPFGGDIRLFMRSALRRLKDAFALELRIYAGQSVESLNRLRFSYISAKETMQHKWLRHNTHALLYSDIAGAELNYLHLREPSIHALIEAVEASDRDGIRSAIDRIFADFLERNFSIEAIKTSIMQCVLGIVHSVRSVEGDEKELGLIEAILGWHDYNLTLEELRGLFGEFASEAAELVKQLYNSSGKSGIHKIKSYVDQHFQQNLSLKSLAAQFFMNPAYIGQLFKKHYGVYFNEYLLLLRIEEAKKLMRQKDMRVYEIAERVGFNSAEYFVSQFEKVEKMTPTEYRNRMSHR</sequence>
<dbReference type="Gene3D" id="3.40.50.2300">
    <property type="match status" value="1"/>
</dbReference>
<evidence type="ECO:0000313" key="12">
    <source>
        <dbReference type="Proteomes" id="UP000029278"/>
    </source>
</evidence>
<dbReference type="Pfam" id="PF12833">
    <property type="entry name" value="HTH_18"/>
    <property type="match status" value="1"/>
</dbReference>
<dbReference type="InterPro" id="IPR020449">
    <property type="entry name" value="Tscrpt_reg_AraC-type_HTH"/>
</dbReference>
<reference evidence="11 12" key="1">
    <citation type="submission" date="2014-04" db="EMBL/GenBank/DDBJ databases">
        <authorList>
            <person name="Bishop-Lilly K.A."/>
            <person name="Broomall S.M."/>
            <person name="Chain P.S."/>
            <person name="Chertkov O."/>
            <person name="Coyne S.R."/>
            <person name="Daligault H.E."/>
            <person name="Davenport K.W."/>
            <person name="Erkkila T."/>
            <person name="Frey K.G."/>
            <person name="Gibbons H.S."/>
            <person name="Gu W."/>
            <person name="Jaissle J."/>
            <person name="Johnson S.L."/>
            <person name="Koroleva G.I."/>
            <person name="Ladner J.T."/>
            <person name="Lo C.-C."/>
            <person name="Minogue T.D."/>
            <person name="Munk C."/>
            <person name="Palacios G.F."/>
            <person name="Redden C.L."/>
            <person name="Rosenzweig C.N."/>
            <person name="Scholz M.B."/>
            <person name="Teshima H."/>
            <person name="Xu Y."/>
        </authorList>
    </citation>
    <scope>NUCLEOTIDE SEQUENCE [LARGE SCALE GENOMIC DNA]</scope>
    <source>
        <strain evidence="11 12">8244</strain>
    </source>
</reference>
<dbReference type="RefSeq" id="WP_036622623.1">
    <property type="nucleotide sequence ID" value="NZ_JARLKU010000154.1"/>
</dbReference>
<dbReference type="GeneID" id="77006941"/>
<comment type="subcellular location">
    <subcellularLocation>
        <location evidence="1">Cytoplasm</location>
    </subcellularLocation>
</comment>
<dbReference type="STRING" id="44252.DJ90_2755"/>
<dbReference type="Gene3D" id="1.10.10.60">
    <property type="entry name" value="Homeodomain-like"/>
    <property type="match status" value="2"/>
</dbReference>
<feature type="modified residue" description="4-aspartylphosphate" evidence="8">
    <location>
        <position position="55"/>
    </location>
</feature>
<dbReference type="PROSITE" id="PS01124">
    <property type="entry name" value="HTH_ARAC_FAMILY_2"/>
    <property type="match status" value="1"/>
</dbReference>
<dbReference type="InterPro" id="IPR001789">
    <property type="entry name" value="Sig_transdc_resp-reg_receiver"/>
</dbReference>
<dbReference type="InterPro" id="IPR009057">
    <property type="entry name" value="Homeodomain-like_sf"/>
</dbReference>
<evidence type="ECO:0000256" key="1">
    <source>
        <dbReference type="ARBA" id="ARBA00004496"/>
    </source>
</evidence>
<organism evidence="11 12">
    <name type="scientific">Paenibacillus macerans</name>
    <name type="common">Bacillus macerans</name>
    <dbReference type="NCBI Taxonomy" id="44252"/>
    <lineage>
        <taxon>Bacteria</taxon>
        <taxon>Bacillati</taxon>
        <taxon>Bacillota</taxon>
        <taxon>Bacilli</taxon>
        <taxon>Bacillales</taxon>
        <taxon>Paenibacillaceae</taxon>
        <taxon>Paenibacillus</taxon>
    </lineage>
</organism>
<dbReference type="EMBL" id="JMQA01000024">
    <property type="protein sequence ID" value="KFN09160.1"/>
    <property type="molecule type" value="Genomic_DNA"/>
</dbReference>
<dbReference type="InterPro" id="IPR011006">
    <property type="entry name" value="CheY-like_superfamily"/>
</dbReference>
<feature type="domain" description="HTH araC/xylS-type" evidence="9">
    <location>
        <begin position="421"/>
        <end position="519"/>
    </location>
</feature>
<dbReference type="SMART" id="SM00342">
    <property type="entry name" value="HTH_ARAC"/>
    <property type="match status" value="1"/>
</dbReference>
<dbReference type="GO" id="GO:0003700">
    <property type="term" value="F:DNA-binding transcription factor activity"/>
    <property type="evidence" value="ECO:0007669"/>
    <property type="project" value="InterPro"/>
</dbReference>
<evidence type="ECO:0000256" key="6">
    <source>
        <dbReference type="ARBA" id="ARBA00023125"/>
    </source>
</evidence>
<keyword evidence="2" id="KW-0963">Cytoplasm</keyword>
<dbReference type="PROSITE" id="PS50110">
    <property type="entry name" value="RESPONSE_REGULATORY"/>
    <property type="match status" value="1"/>
</dbReference>
<evidence type="ECO:0000313" key="11">
    <source>
        <dbReference type="EMBL" id="KFN09160.1"/>
    </source>
</evidence>
<dbReference type="PATRIC" id="fig|44252.3.peg.2684"/>
<keyword evidence="5" id="KW-0805">Transcription regulation</keyword>
<keyword evidence="7" id="KW-0804">Transcription</keyword>
<dbReference type="InterPro" id="IPR018062">
    <property type="entry name" value="HTH_AraC-typ_CS"/>
</dbReference>
<evidence type="ECO:0000256" key="7">
    <source>
        <dbReference type="ARBA" id="ARBA00023163"/>
    </source>
</evidence>
<name>A0A090ZG18_PAEMA</name>
<evidence type="ECO:0000256" key="2">
    <source>
        <dbReference type="ARBA" id="ARBA00022490"/>
    </source>
</evidence>
<dbReference type="GO" id="GO:0000160">
    <property type="term" value="P:phosphorelay signal transduction system"/>
    <property type="evidence" value="ECO:0007669"/>
    <property type="project" value="UniProtKB-KW"/>
</dbReference>
<dbReference type="SUPFAM" id="SSF52172">
    <property type="entry name" value="CheY-like"/>
    <property type="match status" value="1"/>
</dbReference>
<protein>
    <submittedName>
        <fullName evidence="11">Helix-turn-helix domain protein</fullName>
    </submittedName>
</protein>
<dbReference type="PANTHER" id="PTHR42713:SF3">
    <property type="entry name" value="TRANSCRIPTIONAL REGULATORY PROTEIN HPTR"/>
    <property type="match status" value="1"/>
</dbReference>
<dbReference type="PRINTS" id="PR00032">
    <property type="entry name" value="HTHARAC"/>
</dbReference>
<accession>A0A090ZG18</accession>
<evidence type="ECO:0000256" key="3">
    <source>
        <dbReference type="ARBA" id="ARBA00022553"/>
    </source>
</evidence>
<gene>
    <name evidence="11" type="ORF">DJ90_2755</name>
</gene>
<dbReference type="SMART" id="SM00448">
    <property type="entry name" value="REC"/>
    <property type="match status" value="1"/>
</dbReference>
<dbReference type="InterPro" id="IPR018060">
    <property type="entry name" value="HTH_AraC"/>
</dbReference>
<keyword evidence="12" id="KW-1185">Reference proteome</keyword>
<dbReference type="PANTHER" id="PTHR42713">
    <property type="entry name" value="HISTIDINE KINASE-RELATED"/>
    <property type="match status" value="1"/>
</dbReference>
<dbReference type="SUPFAM" id="SSF46689">
    <property type="entry name" value="Homeodomain-like"/>
    <property type="match status" value="2"/>
</dbReference>
<comment type="caution">
    <text evidence="11">The sequence shown here is derived from an EMBL/GenBank/DDBJ whole genome shotgun (WGS) entry which is preliminary data.</text>
</comment>
<dbReference type="InterPro" id="IPR051552">
    <property type="entry name" value="HptR"/>
</dbReference>
<feature type="domain" description="Response regulatory" evidence="10">
    <location>
        <begin position="3"/>
        <end position="120"/>
    </location>
</feature>
<keyword evidence="3 8" id="KW-0597">Phosphoprotein</keyword>
<dbReference type="Pfam" id="PF00072">
    <property type="entry name" value="Response_reg"/>
    <property type="match status" value="1"/>
</dbReference>
<dbReference type="OrthoDB" id="342399at2"/>
<evidence type="ECO:0000259" key="10">
    <source>
        <dbReference type="PROSITE" id="PS50110"/>
    </source>
</evidence>